<evidence type="ECO:0000256" key="10">
    <source>
        <dbReference type="ARBA" id="ARBA00023049"/>
    </source>
</evidence>
<name>A0A319D4W0_9EURO</name>
<dbReference type="Pfam" id="PF02128">
    <property type="entry name" value="Peptidase_M36"/>
    <property type="match status" value="1"/>
</dbReference>
<feature type="domain" description="FTP" evidence="15">
    <location>
        <begin position="80"/>
        <end position="131"/>
    </location>
</feature>
<dbReference type="Gene3D" id="1.10.390.10">
    <property type="entry name" value="Neutral Protease Domain 2"/>
    <property type="match status" value="1"/>
</dbReference>
<evidence type="ECO:0000256" key="11">
    <source>
        <dbReference type="ARBA" id="ARBA00023145"/>
    </source>
</evidence>
<dbReference type="VEuPathDB" id="FungiDB:BO71DRAFT_363257"/>
<dbReference type="Gene3D" id="3.10.170.10">
    <property type="match status" value="1"/>
</dbReference>
<dbReference type="Proteomes" id="UP000247810">
    <property type="component" value="Unassembled WGS sequence"/>
</dbReference>
<evidence type="ECO:0000256" key="6">
    <source>
        <dbReference type="ARBA" id="ARBA00022723"/>
    </source>
</evidence>
<dbReference type="CDD" id="cd09596">
    <property type="entry name" value="M36"/>
    <property type="match status" value="1"/>
</dbReference>
<dbReference type="GO" id="GO:0006508">
    <property type="term" value="P:proteolysis"/>
    <property type="evidence" value="ECO:0007669"/>
    <property type="project" value="UniProtKB-KW"/>
</dbReference>
<evidence type="ECO:0000256" key="4">
    <source>
        <dbReference type="ARBA" id="ARBA00022525"/>
    </source>
</evidence>
<dbReference type="STRING" id="1448320.A0A319D4W0"/>
<dbReference type="EC" id="3.4.24.-" evidence="14"/>
<evidence type="ECO:0000256" key="5">
    <source>
        <dbReference type="ARBA" id="ARBA00022670"/>
    </source>
</evidence>
<dbReference type="InterPro" id="IPR011096">
    <property type="entry name" value="FTP_domain"/>
</dbReference>
<keyword evidence="17" id="KW-1185">Reference proteome</keyword>
<keyword evidence="7 14" id="KW-0732">Signal</keyword>
<feature type="binding site" evidence="13">
    <location>
        <position position="430"/>
    </location>
    <ligand>
        <name>Zn(2+)</name>
        <dbReference type="ChEBI" id="CHEBI:29105"/>
        <note>catalytic</note>
    </ligand>
</feature>
<evidence type="ECO:0000313" key="16">
    <source>
        <dbReference type="EMBL" id="PYH89557.1"/>
    </source>
</evidence>
<dbReference type="InterPro" id="IPR027268">
    <property type="entry name" value="Peptidase_M4/M1_CTD_sf"/>
</dbReference>
<evidence type="ECO:0000256" key="14">
    <source>
        <dbReference type="RuleBase" id="RU364017"/>
    </source>
</evidence>
<evidence type="ECO:0000256" key="1">
    <source>
        <dbReference type="ARBA" id="ARBA00003174"/>
    </source>
</evidence>
<feature type="active site" evidence="12">
    <location>
        <position position="427"/>
    </location>
</feature>
<gene>
    <name evidence="16" type="ORF">BO71DRAFT_363257</name>
</gene>
<protein>
    <recommendedName>
        <fullName evidence="14">Extracellular metalloproteinase</fullName>
        <ecNumber evidence="14">3.4.24.-</ecNumber>
    </recommendedName>
    <alternativeName>
        <fullName evidence="14">Fungalysin</fullName>
    </alternativeName>
</protein>
<keyword evidence="9 13" id="KW-0862">Zinc</keyword>
<dbReference type="PANTHER" id="PTHR33478">
    <property type="entry name" value="EXTRACELLULAR METALLOPROTEINASE MEP"/>
    <property type="match status" value="1"/>
</dbReference>
<dbReference type="InterPro" id="IPR050371">
    <property type="entry name" value="Fungal_virulence_M36"/>
</dbReference>
<dbReference type="GO" id="GO:0008270">
    <property type="term" value="F:zinc ion binding"/>
    <property type="evidence" value="ECO:0007669"/>
    <property type="project" value="InterPro"/>
</dbReference>
<feature type="chain" id="PRO_5016192983" description="Extracellular metalloproteinase" evidence="14">
    <location>
        <begin position="19"/>
        <end position="638"/>
    </location>
</feature>
<dbReference type="AlphaFoldDB" id="A0A319D4W0"/>
<organism evidence="16 17">
    <name type="scientific">Aspergillus ellipticus CBS 707.79</name>
    <dbReference type="NCBI Taxonomy" id="1448320"/>
    <lineage>
        <taxon>Eukaryota</taxon>
        <taxon>Fungi</taxon>
        <taxon>Dikarya</taxon>
        <taxon>Ascomycota</taxon>
        <taxon>Pezizomycotina</taxon>
        <taxon>Eurotiomycetes</taxon>
        <taxon>Eurotiomycetidae</taxon>
        <taxon>Eurotiales</taxon>
        <taxon>Aspergillaceae</taxon>
        <taxon>Aspergillus</taxon>
        <taxon>Aspergillus subgen. Circumdati</taxon>
    </lineage>
</organism>
<dbReference type="EMBL" id="KZ826024">
    <property type="protein sequence ID" value="PYH89557.1"/>
    <property type="molecule type" value="Genomic_DNA"/>
</dbReference>
<keyword evidence="11 14" id="KW-0865">Zymogen</keyword>
<evidence type="ECO:0000256" key="3">
    <source>
        <dbReference type="ARBA" id="ARBA00006006"/>
    </source>
</evidence>
<keyword evidence="6 13" id="KW-0479">Metal-binding</keyword>
<proteinExistence type="inferred from homology"/>
<dbReference type="SUPFAM" id="SSF55486">
    <property type="entry name" value="Metalloproteases ('zincins'), catalytic domain"/>
    <property type="match status" value="1"/>
</dbReference>
<dbReference type="InterPro" id="IPR001842">
    <property type="entry name" value="Peptidase_M36"/>
</dbReference>
<feature type="binding site" evidence="13">
    <location>
        <position position="242"/>
    </location>
    <ligand>
        <name>Zn(2+)</name>
        <dbReference type="ChEBI" id="CHEBI:29105"/>
        <note>catalytic</note>
    </ligand>
</feature>
<evidence type="ECO:0000256" key="8">
    <source>
        <dbReference type="ARBA" id="ARBA00022801"/>
    </source>
</evidence>
<dbReference type="Pfam" id="PF07504">
    <property type="entry name" value="FTP"/>
    <property type="match status" value="1"/>
</dbReference>
<evidence type="ECO:0000259" key="15">
    <source>
        <dbReference type="Pfam" id="PF07504"/>
    </source>
</evidence>
<feature type="signal peptide" evidence="14">
    <location>
        <begin position="1"/>
        <end position="18"/>
    </location>
</feature>
<dbReference type="GO" id="GO:0004222">
    <property type="term" value="F:metalloendopeptidase activity"/>
    <property type="evidence" value="ECO:0007669"/>
    <property type="project" value="InterPro"/>
</dbReference>
<comment type="cofactor">
    <cofactor evidence="13">
        <name>Zn(2+)</name>
        <dbReference type="ChEBI" id="CHEBI:29105"/>
    </cofactor>
    <text evidence="13">Binds 1 zinc ion per subunit.</text>
</comment>
<sequence>MHELLILGAAALPFAAVAYPLHQSAPHQPGVDLDAFRLISNAEYVNSAEALNANVSVFTFAGESYVDTATRLVQGTVPGATFRLVDDHYVGDNGVAHVYFRQTVHDLDIDNADFNVNVGKDGKVFSYGHSFFTGVMPQSNPLAENNTRDPVTALRGARDTLRLPILISNVSAEATIPRVSYTFRGTSGAVSDPNAKLVYFVRPNQTLSLTWRIETDVDEHWFLTYVDAATSDIRGVVDYVSEATYQVYPWGLNDPSEGHRSIVSNPWDESASEYTWIGDGHINYTTTRGNNAIAQWNPNGGGEYLYNTRPSESSLNFHYPYSQNMAHPASYINASIVQLFYTANIYHDLLYTLGFTESAGNFEFNNGNHGGQGRDYVILNAQDGSGTSNANFASPPDGFPARMRMYIWTESTPPRDGSFDAGIVIHEYTHGLSTRLTGGPYNSACLDALESGGMGEGWGDFMGTAIRLKPNDTRATSYTVGAWSYNDDAGVRKYPYSTSFAQNPLNYTSVNNQNGVHAIGTVWATMLYEVMWNLIDKHGKNDGPRPELLHGVPTDGKYLTMKLVMDAMAIQPCNPNFVQARDAILDADMCLTGGENRCEIWKGFAKRGLGSGAIYSRRRRTGSTTIPDGVCDVQEIHH</sequence>
<evidence type="ECO:0000256" key="12">
    <source>
        <dbReference type="PIRSR" id="PIRSR601842-1"/>
    </source>
</evidence>
<keyword evidence="5 14" id="KW-0645">Protease</keyword>
<dbReference type="PANTHER" id="PTHR33478:SF1">
    <property type="entry name" value="EXTRACELLULAR METALLOPROTEINASE MEP"/>
    <property type="match status" value="1"/>
</dbReference>
<keyword evidence="10 14" id="KW-0482">Metalloprotease</keyword>
<evidence type="ECO:0000256" key="9">
    <source>
        <dbReference type="ARBA" id="ARBA00022833"/>
    </source>
</evidence>
<evidence type="ECO:0000256" key="13">
    <source>
        <dbReference type="PIRSR" id="PIRSR601842-2"/>
    </source>
</evidence>
<evidence type="ECO:0000256" key="7">
    <source>
        <dbReference type="ARBA" id="ARBA00022729"/>
    </source>
</evidence>
<comment type="function">
    <text evidence="1">Secreted metalloproteinase that allows assimilation of proteinaceous substrates.</text>
</comment>
<keyword evidence="4 14" id="KW-0964">Secreted</keyword>
<evidence type="ECO:0000313" key="17">
    <source>
        <dbReference type="Proteomes" id="UP000247810"/>
    </source>
</evidence>
<feature type="binding site" evidence="13">
    <location>
        <position position="426"/>
    </location>
    <ligand>
        <name>Zn(2+)</name>
        <dbReference type="ChEBI" id="CHEBI:29105"/>
        <note>catalytic</note>
    </ligand>
</feature>
<feature type="binding site" evidence="13">
    <location>
        <position position="456"/>
    </location>
    <ligand>
        <name>Zn(2+)</name>
        <dbReference type="ChEBI" id="CHEBI:29105"/>
        <note>catalytic</note>
    </ligand>
</feature>
<dbReference type="PRINTS" id="PR00999">
    <property type="entry name" value="FUNGALYSIN"/>
</dbReference>
<reference evidence="16 17" key="1">
    <citation type="submission" date="2018-02" db="EMBL/GenBank/DDBJ databases">
        <title>The genomes of Aspergillus section Nigri reveals drivers in fungal speciation.</title>
        <authorList>
            <consortium name="DOE Joint Genome Institute"/>
            <person name="Vesth T.C."/>
            <person name="Nybo J."/>
            <person name="Theobald S."/>
            <person name="Brandl J."/>
            <person name="Frisvad J.C."/>
            <person name="Nielsen K.F."/>
            <person name="Lyhne E.K."/>
            <person name="Kogle M.E."/>
            <person name="Kuo A."/>
            <person name="Riley R."/>
            <person name="Clum A."/>
            <person name="Nolan M."/>
            <person name="Lipzen A."/>
            <person name="Salamov A."/>
            <person name="Henrissat B."/>
            <person name="Wiebenga A."/>
            <person name="De vries R.P."/>
            <person name="Grigoriev I.V."/>
            <person name="Mortensen U.H."/>
            <person name="Andersen M.R."/>
            <person name="Baker S.E."/>
        </authorList>
    </citation>
    <scope>NUCLEOTIDE SEQUENCE [LARGE SCALE GENOMIC DNA]</scope>
    <source>
        <strain evidence="16 17">CBS 707.79</strain>
    </source>
</reference>
<dbReference type="OrthoDB" id="3227768at2759"/>
<comment type="subcellular location">
    <subcellularLocation>
        <location evidence="2 14">Secreted</location>
    </subcellularLocation>
</comment>
<comment type="similarity">
    <text evidence="3 14">Belongs to the peptidase M36 family.</text>
</comment>
<dbReference type="GO" id="GO:0005576">
    <property type="term" value="C:extracellular region"/>
    <property type="evidence" value="ECO:0007669"/>
    <property type="project" value="UniProtKB-SubCell"/>
</dbReference>
<accession>A0A319D4W0</accession>
<keyword evidence="8 14" id="KW-0378">Hydrolase</keyword>
<evidence type="ECO:0000256" key="2">
    <source>
        <dbReference type="ARBA" id="ARBA00004613"/>
    </source>
</evidence>